<dbReference type="PANTHER" id="PTHR45586">
    <property type="entry name" value="TPR REPEAT-CONTAINING PROTEIN PA4667"/>
    <property type="match status" value="1"/>
</dbReference>
<dbReference type="AlphaFoldDB" id="A0A1B1S7M2"/>
<dbReference type="SUPFAM" id="SSF48452">
    <property type="entry name" value="TPR-like"/>
    <property type="match status" value="2"/>
</dbReference>
<evidence type="ECO:0000256" key="3">
    <source>
        <dbReference type="PROSITE-ProRule" id="PRU00339"/>
    </source>
</evidence>
<dbReference type="Pfam" id="PF13181">
    <property type="entry name" value="TPR_8"/>
    <property type="match status" value="1"/>
</dbReference>
<dbReference type="Proteomes" id="UP000186351">
    <property type="component" value="Chromosome"/>
</dbReference>
<feature type="repeat" description="TPR" evidence="3">
    <location>
        <begin position="497"/>
        <end position="530"/>
    </location>
</feature>
<gene>
    <name evidence="5" type="ORF">A4V02_03005</name>
</gene>
<dbReference type="InterPro" id="IPR019734">
    <property type="entry name" value="TPR_rpt"/>
</dbReference>
<dbReference type="PANTHER" id="PTHR45586:SF1">
    <property type="entry name" value="LIPOPOLYSACCHARIDE ASSEMBLY PROTEIN B"/>
    <property type="match status" value="1"/>
</dbReference>
<dbReference type="STRING" id="1796646.A4V02_03005"/>
<dbReference type="Gene3D" id="1.25.40.10">
    <property type="entry name" value="Tetratricopeptide repeat domain"/>
    <property type="match status" value="3"/>
</dbReference>
<evidence type="ECO:0000313" key="5">
    <source>
        <dbReference type="EMBL" id="ANU62791.1"/>
    </source>
</evidence>
<dbReference type="EMBL" id="CP015402">
    <property type="protein sequence ID" value="ANU62791.1"/>
    <property type="molecule type" value="Genomic_DNA"/>
</dbReference>
<dbReference type="KEGG" id="pary:A4V02_03005"/>
<evidence type="ECO:0000256" key="4">
    <source>
        <dbReference type="SAM" id="SignalP"/>
    </source>
</evidence>
<feature type="chain" id="PRO_5008529230" evidence="4">
    <location>
        <begin position="20"/>
        <end position="543"/>
    </location>
</feature>
<dbReference type="SMART" id="SM00028">
    <property type="entry name" value="TPR"/>
    <property type="match status" value="5"/>
</dbReference>
<dbReference type="Pfam" id="PF13432">
    <property type="entry name" value="TPR_16"/>
    <property type="match status" value="2"/>
</dbReference>
<evidence type="ECO:0000256" key="1">
    <source>
        <dbReference type="ARBA" id="ARBA00022737"/>
    </source>
</evidence>
<dbReference type="RefSeq" id="WP_068960170.1">
    <property type="nucleotide sequence ID" value="NZ_CAJTAP010000002.1"/>
</dbReference>
<protein>
    <submittedName>
        <fullName evidence="5">Uncharacterized protein</fullName>
    </submittedName>
</protein>
<dbReference type="InterPro" id="IPR051012">
    <property type="entry name" value="CellSynth/LPSAsmb/PSIAsmb"/>
</dbReference>
<keyword evidence="1" id="KW-0677">Repeat</keyword>
<feature type="signal peptide" evidence="4">
    <location>
        <begin position="1"/>
        <end position="19"/>
    </location>
</feature>
<reference evidence="6" key="1">
    <citation type="submission" date="2016-04" db="EMBL/GenBank/DDBJ databases">
        <title>Complete Genome Sequences of Twelve Strains of a Stable Defined Moderately Diverse Mouse Microbiota 2 (sDMDMm2).</title>
        <authorList>
            <person name="Uchimura Y."/>
            <person name="Wyss M."/>
            <person name="Brugiroux S."/>
            <person name="Limenitakis J.P."/>
            <person name="Stecher B."/>
            <person name="McCoy K.D."/>
            <person name="Macpherson A.J."/>
        </authorList>
    </citation>
    <scope>NUCLEOTIDE SEQUENCE [LARGE SCALE GENOMIC DNA]</scope>
    <source>
        <strain evidence="6">YL27</strain>
    </source>
</reference>
<accession>A0A1B1S7M2</accession>
<proteinExistence type="predicted"/>
<evidence type="ECO:0000256" key="2">
    <source>
        <dbReference type="ARBA" id="ARBA00022803"/>
    </source>
</evidence>
<keyword evidence="4" id="KW-0732">Signal</keyword>
<dbReference type="OrthoDB" id="638548at2"/>
<sequence length="543" mass="61178">MKLKFLFSFCLAATLSASAQQGYLDGIEYFKADQFDNAKEILERNLNNPSTDKALAYYYLGEIALHDKDYTTAKADFDKGLAANPQSALNKVGQGALALIQGDEKGAKTLFDEAKKINKKDAAVLTAIGRAYFNADPVKYEKEIAEYDKQAYKANSKEPSIFVLRGDREAANKEWGDAAANYENAILYSKGLPEAYVKYANAYFNVNPEYAINKLQELLQASPNSALGQRELAEKYYQNDQWAKAASAYGDYIKNPNHFKSDEVRYSALLYYGKHYDESLQLAEKILGQNPTDMQKFQLMRIIFLDKKDLKDYPGAETAAEKFLALNLPGLKYSSNDYSSYAEVLQELGKDSLAVPALEKALELNPDKTDIYKALSSAYSGAKNYDKALEVYKAFIDRGDYVTNDLVTLANRYQNVAATSEPGSQKKIDAINNAIATVDQIIEKVPENPIPYRNKARMMLVKHDNQPSAEQRDAYLKVVEILDLDPANKEKRTDMYNEAYSQIASFYISEKDIPMAKTYYEKVLELDPTNEALRDYISKMKVN</sequence>
<name>A0A1B1S7M2_9BACT</name>
<accession>A0A1Z2XE41</accession>
<dbReference type="InterPro" id="IPR011990">
    <property type="entry name" value="TPR-like_helical_dom_sf"/>
</dbReference>
<keyword evidence="2 3" id="KW-0802">TPR repeat</keyword>
<feature type="repeat" description="TPR" evidence="3">
    <location>
        <begin position="335"/>
        <end position="368"/>
    </location>
</feature>
<organism evidence="5 6">
    <name type="scientific">Muribaculum intestinale</name>
    <dbReference type="NCBI Taxonomy" id="1796646"/>
    <lineage>
        <taxon>Bacteria</taxon>
        <taxon>Pseudomonadati</taxon>
        <taxon>Bacteroidota</taxon>
        <taxon>Bacteroidia</taxon>
        <taxon>Bacteroidales</taxon>
        <taxon>Muribaculaceae</taxon>
        <taxon>Muribaculum</taxon>
    </lineage>
</organism>
<evidence type="ECO:0000313" key="6">
    <source>
        <dbReference type="Proteomes" id="UP000186351"/>
    </source>
</evidence>
<dbReference type="GeneID" id="65535811"/>
<dbReference type="PROSITE" id="PS50005">
    <property type="entry name" value="TPR"/>
    <property type="match status" value="3"/>
</dbReference>
<keyword evidence="6" id="KW-1185">Reference proteome</keyword>
<feature type="repeat" description="TPR" evidence="3">
    <location>
        <begin position="54"/>
        <end position="87"/>
    </location>
</feature>